<dbReference type="RefSeq" id="WP_091012763.1">
    <property type="nucleotide sequence ID" value="NZ_CP041743.1"/>
</dbReference>
<sequence length="141" mass="15273">MTPERFRVLVDAYGSDPHRWPEDERAASMAWAQQHRDEADAMLASASELDDWLESYVVAAPDRELRRRIVGGAPRAPEARSVPGRRTWWPGLALAGAGLTGGLVGALAVSLFVLAGSSHIGTEAAYQNTTFSSSAFDWSSE</sequence>
<organism evidence="2 3">
    <name type="scientific">Paraburkholderia megapolitana</name>
    <dbReference type="NCBI Taxonomy" id="420953"/>
    <lineage>
        <taxon>Bacteria</taxon>
        <taxon>Pseudomonadati</taxon>
        <taxon>Pseudomonadota</taxon>
        <taxon>Betaproteobacteria</taxon>
        <taxon>Burkholderiales</taxon>
        <taxon>Burkholderiaceae</taxon>
        <taxon>Paraburkholderia</taxon>
    </lineage>
</organism>
<keyword evidence="1" id="KW-0812">Transmembrane</keyword>
<gene>
    <name evidence="2" type="ORF">SAMN05192543_104611</name>
</gene>
<name>A0A1I3LXB1_9BURK</name>
<evidence type="ECO:0000313" key="2">
    <source>
        <dbReference type="EMBL" id="SFI89379.1"/>
    </source>
</evidence>
<dbReference type="EMBL" id="FOQU01000004">
    <property type="protein sequence ID" value="SFI89379.1"/>
    <property type="molecule type" value="Genomic_DNA"/>
</dbReference>
<keyword evidence="1" id="KW-1133">Transmembrane helix</keyword>
<dbReference type="AlphaFoldDB" id="A0A1I3LXB1"/>
<keyword evidence="3" id="KW-1185">Reference proteome</keyword>
<proteinExistence type="predicted"/>
<keyword evidence="1" id="KW-0472">Membrane</keyword>
<dbReference type="STRING" id="420953.SAMN05192543_104611"/>
<reference evidence="2 3" key="1">
    <citation type="submission" date="2016-10" db="EMBL/GenBank/DDBJ databases">
        <authorList>
            <person name="de Groot N.N."/>
        </authorList>
    </citation>
    <scope>NUCLEOTIDE SEQUENCE [LARGE SCALE GENOMIC DNA]</scope>
    <source>
        <strain evidence="2 3">LMG 23650</strain>
    </source>
</reference>
<evidence type="ECO:0000256" key="1">
    <source>
        <dbReference type="SAM" id="Phobius"/>
    </source>
</evidence>
<evidence type="ECO:0000313" key="3">
    <source>
        <dbReference type="Proteomes" id="UP000199548"/>
    </source>
</evidence>
<protein>
    <submittedName>
        <fullName evidence="2">Uncharacterized protein</fullName>
    </submittedName>
</protein>
<dbReference type="Proteomes" id="UP000199548">
    <property type="component" value="Unassembled WGS sequence"/>
</dbReference>
<accession>A0A1I3LXB1</accession>
<feature type="transmembrane region" description="Helical" evidence="1">
    <location>
        <begin position="88"/>
        <end position="114"/>
    </location>
</feature>
<dbReference type="OrthoDB" id="7018445at2"/>